<dbReference type="OrthoDB" id="10250268at2759"/>
<dbReference type="EMBL" id="UYWX01021011">
    <property type="protein sequence ID" value="VDM34641.1"/>
    <property type="molecule type" value="Genomic_DNA"/>
</dbReference>
<name>A0A3P7FFD9_HYDTA</name>
<evidence type="ECO:0000259" key="3">
    <source>
        <dbReference type="Pfam" id="PF05047"/>
    </source>
</evidence>
<dbReference type="GO" id="GO:0005739">
    <property type="term" value="C:mitochondrion"/>
    <property type="evidence" value="ECO:0007669"/>
    <property type="project" value="UniProtKB-SubCell"/>
</dbReference>
<protein>
    <recommendedName>
        <fullName evidence="3">Ribosomal protein/NADH dehydrogenase domain-containing protein</fullName>
    </recommendedName>
</protein>
<gene>
    <name evidence="4" type="ORF">TTAC_LOCUS9732</name>
</gene>
<proteinExistence type="predicted"/>
<evidence type="ECO:0000313" key="5">
    <source>
        <dbReference type="Proteomes" id="UP000274429"/>
    </source>
</evidence>
<accession>A0A3P7FFD9</accession>
<evidence type="ECO:0000256" key="1">
    <source>
        <dbReference type="ARBA" id="ARBA00004173"/>
    </source>
</evidence>
<dbReference type="SUPFAM" id="SSF52833">
    <property type="entry name" value="Thioredoxin-like"/>
    <property type="match status" value="1"/>
</dbReference>
<sequence>MRNNNPNVKFMLREGNSVNPCIYVRYNFGKESFVSVDNASTAEIMNKFGKLTTA</sequence>
<dbReference type="Proteomes" id="UP000274429">
    <property type="component" value="Unassembled WGS sequence"/>
</dbReference>
<dbReference type="AlphaFoldDB" id="A0A3P7FFD9"/>
<keyword evidence="2" id="KW-0496">Mitochondrion</keyword>
<feature type="domain" description="Ribosomal protein/NADH dehydrogenase" evidence="3">
    <location>
        <begin position="3"/>
        <end position="40"/>
    </location>
</feature>
<dbReference type="Gene3D" id="3.40.30.10">
    <property type="entry name" value="Glutaredoxin"/>
    <property type="match status" value="1"/>
</dbReference>
<dbReference type="InterPro" id="IPR036249">
    <property type="entry name" value="Thioredoxin-like_sf"/>
</dbReference>
<organism evidence="4 5">
    <name type="scientific">Hydatigena taeniaeformis</name>
    <name type="common">Feline tapeworm</name>
    <name type="synonym">Taenia taeniaeformis</name>
    <dbReference type="NCBI Taxonomy" id="6205"/>
    <lineage>
        <taxon>Eukaryota</taxon>
        <taxon>Metazoa</taxon>
        <taxon>Spiralia</taxon>
        <taxon>Lophotrochozoa</taxon>
        <taxon>Platyhelminthes</taxon>
        <taxon>Cestoda</taxon>
        <taxon>Eucestoda</taxon>
        <taxon>Cyclophyllidea</taxon>
        <taxon>Taeniidae</taxon>
        <taxon>Hydatigera</taxon>
    </lineage>
</organism>
<comment type="subcellular location">
    <subcellularLocation>
        <location evidence="1">Mitochondrion</location>
    </subcellularLocation>
</comment>
<dbReference type="Pfam" id="PF05047">
    <property type="entry name" value="L51_S25_CI-B8"/>
    <property type="match status" value="1"/>
</dbReference>
<evidence type="ECO:0000256" key="2">
    <source>
        <dbReference type="ARBA" id="ARBA00023128"/>
    </source>
</evidence>
<dbReference type="InterPro" id="IPR007741">
    <property type="entry name" value="Ribosomal_mL43/mS25/NADH_DH"/>
</dbReference>
<evidence type="ECO:0000313" key="4">
    <source>
        <dbReference type="EMBL" id="VDM34641.1"/>
    </source>
</evidence>
<reference evidence="4 5" key="1">
    <citation type="submission" date="2018-11" db="EMBL/GenBank/DDBJ databases">
        <authorList>
            <consortium name="Pathogen Informatics"/>
        </authorList>
    </citation>
    <scope>NUCLEOTIDE SEQUENCE [LARGE SCALE GENOMIC DNA]</scope>
</reference>
<keyword evidence="5" id="KW-1185">Reference proteome</keyword>